<gene>
    <name evidence="2" type="ORF">DSCA_47520</name>
</gene>
<dbReference type="EMBL" id="AP021874">
    <property type="protein sequence ID" value="BBO70822.1"/>
    <property type="molecule type" value="Genomic_DNA"/>
</dbReference>
<evidence type="ECO:0000313" key="2">
    <source>
        <dbReference type="EMBL" id="BBO70822.1"/>
    </source>
</evidence>
<protein>
    <submittedName>
        <fullName evidence="2">Uncharacterized protein</fullName>
    </submittedName>
</protein>
<keyword evidence="1" id="KW-0732">Signal</keyword>
<reference evidence="2 3" key="1">
    <citation type="submission" date="2019-11" db="EMBL/GenBank/DDBJ databases">
        <title>Comparative genomics of hydrocarbon-degrading Desulfosarcina strains.</title>
        <authorList>
            <person name="Watanabe M."/>
            <person name="Kojima H."/>
            <person name="Fukui M."/>
        </authorList>
    </citation>
    <scope>NUCLEOTIDE SEQUENCE [LARGE SCALE GENOMIC DNA]</scope>
    <source>
        <strain evidence="2 3">PL12</strain>
    </source>
</reference>
<name>A0A5K7YM43_9BACT</name>
<evidence type="ECO:0000313" key="3">
    <source>
        <dbReference type="Proteomes" id="UP000427906"/>
    </source>
</evidence>
<feature type="chain" id="PRO_5024347147" evidence="1">
    <location>
        <begin position="21"/>
        <end position="236"/>
    </location>
</feature>
<dbReference type="Proteomes" id="UP000427906">
    <property type="component" value="Chromosome"/>
</dbReference>
<dbReference type="OrthoDB" id="9834504at2"/>
<evidence type="ECO:0000256" key="1">
    <source>
        <dbReference type="SAM" id="SignalP"/>
    </source>
</evidence>
<organism evidence="2 3">
    <name type="scientific">Desulfosarcina alkanivorans</name>
    <dbReference type="NCBI Taxonomy" id="571177"/>
    <lineage>
        <taxon>Bacteria</taxon>
        <taxon>Pseudomonadati</taxon>
        <taxon>Thermodesulfobacteriota</taxon>
        <taxon>Desulfobacteria</taxon>
        <taxon>Desulfobacterales</taxon>
        <taxon>Desulfosarcinaceae</taxon>
        <taxon>Desulfosarcina</taxon>
    </lineage>
</organism>
<proteinExistence type="predicted"/>
<dbReference type="AlphaFoldDB" id="A0A5K7YM43"/>
<feature type="signal peptide" evidence="1">
    <location>
        <begin position="1"/>
        <end position="20"/>
    </location>
</feature>
<accession>A0A5K7YM43</accession>
<dbReference type="RefSeq" id="WP_155318739.1">
    <property type="nucleotide sequence ID" value="NZ_AP021874.1"/>
</dbReference>
<sequence length="236" mass="25991">MILKLIASLAAVIFLFPAQPNGPAALASTDMPAEIEKTFDSGTLIEHTVSVKKGFRRVSLRLSQRREAEGSVCILSAHLTFHPGTVVGKPLLTTPMFESLLADMINALYGRLGPDLKLESLGAGRFMGIKAVEKKSILAFSGYAPWEDYVKNPGGFSQQRIYDIVRERWKAAGVFSAVTRAFAPLGYEATFAGFEKLFVFPAEKCSFYPEMADLGIRKTDRFPYPGTISFNLTQRP</sequence>
<keyword evidence="3" id="KW-1185">Reference proteome</keyword>
<dbReference type="KEGG" id="dalk:DSCA_47520"/>